<sequence length="1007" mass="109755">MATRPPIGLPKLPRRGKILLSIVVGLILILIIGARLLGAYVDWLWFGEVGFHSVFSTILVTRVVLFFVLGLLVGGVFAVSIWVAYRMRPVFVPVSGADDPLARYRSTVVQRVRLIGIGLPVLVGLIAGWAAQSDWQVVQLFLHSTSFGIQDPEFHLDVGFYAFKLPFYTWLIGWLFVTVVVAFFGALITHYLFGGIRLANKGGQLATPARVQLSVTAGVFVLIYAVSYFFERYELLSDDRNSLFTGATYTDLNAVLPAKLILLCISVFCAIAFFAGAFLRNLQLPAIATVLLVLSSILIGTAWPLVLQQFSVKPNESAKEQIPIQRNMDATRQAFGLGPDKVEIKDYPGTSTADLDQLQKDAGASNTISNVRLLDPNILAPTFTQQQATDNVYGFPAKLDVDRYTVDNQLRDYVVAAREINTDNLAENQRSWINRHVVYTHGNGFVAAAANTVDEAPSQTPESPTSNTTATTSTRGGYPIFTVSDLNSMDSAKETKKPLPIPITEPRVYYGELATDYAIVGAPREYDGQNRPAYEYTGTGGVPVGSLFKRLVFAADFTDRNILFSGEIKDNSRIMYNRDPKTRVSKVAPWLTLDNDPYPAVVGGRIQWIVDGYTTLENYPYAQKTQFGQVTSDSLNSGPRQEENISYIRNSVKAVVDSFNGSVTLYAVDETDPVLKAWEGVFPGTVKPTSAIPPELATHFRYPEDLFKVQRDLLARYHVGSPQEFFSTQTFWDVPPDPTVEGGSPTDINGEKQPPYYVVAQTPEQSKPTFQVTSALTSLKRQFLASWVSVSSDPDDYGKIKVLRLPQASSQVDGPIQVQNNFQGSFTADRTLLQNQQSTVKFGNLLTLPVANGLIYVEPIYIQQKAANAFPQLARVLVAYGKKIGFSTTLGAALDQVFGPGADELATQPSGSTPPPSTGTSTPPTSTTQPPNTQPGSGNSAEMQAAANDMASAFQRLKAAQAKNDYEGVAKAFADLDAASKRYDAAKGKTTTTTTTTTKPPPTSGGG</sequence>
<dbReference type="HAMAP" id="MF_01600">
    <property type="entry name" value="UPF0182"/>
    <property type="match status" value="1"/>
</dbReference>
<dbReference type="EMBL" id="SNXZ01000016">
    <property type="protein sequence ID" value="TDP88983.1"/>
    <property type="molecule type" value="Genomic_DNA"/>
</dbReference>
<evidence type="ECO:0000256" key="6">
    <source>
        <dbReference type="SAM" id="MobiDB-lite"/>
    </source>
</evidence>
<feature type="region of interest" description="Disordered" evidence="6">
    <location>
        <begin position="730"/>
        <end position="751"/>
    </location>
</feature>
<feature type="compositionally biased region" description="Low complexity" evidence="6">
    <location>
        <begin position="918"/>
        <end position="938"/>
    </location>
</feature>
<comment type="caution">
    <text evidence="7">The sequence shown here is derived from an EMBL/GenBank/DDBJ whole genome shotgun (WGS) entry which is preliminary data.</text>
</comment>
<evidence type="ECO:0000256" key="5">
    <source>
        <dbReference type="HAMAP-Rule" id="MF_01600"/>
    </source>
</evidence>
<comment type="similarity">
    <text evidence="5">Belongs to the UPF0182 family.</text>
</comment>
<protein>
    <recommendedName>
        <fullName evidence="5">UPF0182 protein EV186_11630</fullName>
    </recommendedName>
</protein>
<feature type="transmembrane region" description="Helical" evidence="5">
    <location>
        <begin position="167"/>
        <end position="193"/>
    </location>
</feature>
<feature type="region of interest" description="Disordered" evidence="6">
    <location>
        <begin position="982"/>
        <end position="1007"/>
    </location>
</feature>
<evidence type="ECO:0000256" key="4">
    <source>
        <dbReference type="ARBA" id="ARBA00023136"/>
    </source>
</evidence>
<evidence type="ECO:0000256" key="1">
    <source>
        <dbReference type="ARBA" id="ARBA00022475"/>
    </source>
</evidence>
<keyword evidence="4 5" id="KW-0472">Membrane</keyword>
<feature type="transmembrane region" description="Helical" evidence="5">
    <location>
        <begin position="260"/>
        <end position="279"/>
    </location>
</feature>
<dbReference type="GO" id="GO:0005886">
    <property type="term" value="C:plasma membrane"/>
    <property type="evidence" value="ECO:0007669"/>
    <property type="project" value="UniProtKB-SubCell"/>
</dbReference>
<accession>A0A4R6RQD3</accession>
<dbReference type="RefSeq" id="WP_133854486.1">
    <property type="nucleotide sequence ID" value="NZ_SNXZ01000016.1"/>
</dbReference>
<comment type="subcellular location">
    <subcellularLocation>
        <location evidence="5">Cell membrane</location>
        <topology evidence="5">Multi-pass membrane protein</topology>
    </subcellularLocation>
</comment>
<feature type="transmembrane region" description="Helical" evidence="5">
    <location>
        <begin position="63"/>
        <end position="85"/>
    </location>
</feature>
<feature type="transmembrane region" description="Helical" evidence="5">
    <location>
        <begin position="112"/>
        <end position="131"/>
    </location>
</feature>
<name>A0A4R6RQD3_LABRH</name>
<feature type="transmembrane region" description="Helical" evidence="5">
    <location>
        <begin position="18"/>
        <end position="43"/>
    </location>
</feature>
<dbReference type="AlphaFoldDB" id="A0A4R6RQD3"/>
<reference evidence="7 8" key="1">
    <citation type="submission" date="2019-03" db="EMBL/GenBank/DDBJ databases">
        <title>Genomic Encyclopedia of Type Strains, Phase IV (KMG-IV): sequencing the most valuable type-strain genomes for metagenomic binning, comparative biology and taxonomic classification.</title>
        <authorList>
            <person name="Goeker M."/>
        </authorList>
    </citation>
    <scope>NUCLEOTIDE SEQUENCE [LARGE SCALE GENOMIC DNA]</scope>
    <source>
        <strain evidence="7 8">DSM 45361</strain>
    </source>
</reference>
<proteinExistence type="inferred from homology"/>
<dbReference type="Pfam" id="PF03699">
    <property type="entry name" value="UPF0182"/>
    <property type="match status" value="1"/>
</dbReference>
<feature type="transmembrane region" description="Helical" evidence="5">
    <location>
        <begin position="286"/>
        <end position="306"/>
    </location>
</feature>
<keyword evidence="2 5" id="KW-0812">Transmembrane</keyword>
<dbReference type="OrthoDB" id="9763654at2"/>
<feature type="compositionally biased region" description="Low complexity" evidence="6">
    <location>
        <begin position="460"/>
        <end position="474"/>
    </location>
</feature>
<feature type="region of interest" description="Disordered" evidence="6">
    <location>
        <begin position="453"/>
        <end position="476"/>
    </location>
</feature>
<evidence type="ECO:0000256" key="2">
    <source>
        <dbReference type="ARBA" id="ARBA00022692"/>
    </source>
</evidence>
<dbReference type="Proteomes" id="UP000295444">
    <property type="component" value="Unassembled WGS sequence"/>
</dbReference>
<keyword evidence="3 5" id="KW-1133">Transmembrane helix</keyword>
<dbReference type="NCBIfam" id="NF000825">
    <property type="entry name" value="PRK00068.1"/>
    <property type="match status" value="1"/>
</dbReference>
<evidence type="ECO:0000256" key="3">
    <source>
        <dbReference type="ARBA" id="ARBA00022989"/>
    </source>
</evidence>
<dbReference type="PANTHER" id="PTHR39344">
    <property type="entry name" value="UPF0182 PROTEIN SLL1060"/>
    <property type="match status" value="1"/>
</dbReference>
<evidence type="ECO:0000313" key="8">
    <source>
        <dbReference type="Proteomes" id="UP000295444"/>
    </source>
</evidence>
<dbReference type="InterPro" id="IPR005372">
    <property type="entry name" value="UPF0182"/>
</dbReference>
<feature type="region of interest" description="Disordered" evidence="6">
    <location>
        <begin position="901"/>
        <end position="949"/>
    </location>
</feature>
<dbReference type="GO" id="GO:0005576">
    <property type="term" value="C:extracellular region"/>
    <property type="evidence" value="ECO:0007669"/>
    <property type="project" value="TreeGrafter"/>
</dbReference>
<organism evidence="7 8">
    <name type="scientific">Labedaea rhizosphaerae</name>
    <dbReference type="NCBI Taxonomy" id="598644"/>
    <lineage>
        <taxon>Bacteria</taxon>
        <taxon>Bacillati</taxon>
        <taxon>Actinomycetota</taxon>
        <taxon>Actinomycetes</taxon>
        <taxon>Pseudonocardiales</taxon>
        <taxon>Pseudonocardiaceae</taxon>
        <taxon>Labedaea</taxon>
    </lineage>
</organism>
<feature type="transmembrane region" description="Helical" evidence="5">
    <location>
        <begin position="213"/>
        <end position="230"/>
    </location>
</feature>
<keyword evidence="8" id="KW-1185">Reference proteome</keyword>
<keyword evidence="1 5" id="KW-1003">Cell membrane</keyword>
<dbReference type="PANTHER" id="PTHR39344:SF1">
    <property type="entry name" value="UPF0182 PROTEIN SLL1060"/>
    <property type="match status" value="1"/>
</dbReference>
<gene>
    <name evidence="7" type="ORF">EV186_11630</name>
</gene>
<feature type="compositionally biased region" description="Low complexity" evidence="6">
    <location>
        <begin position="989"/>
        <end position="998"/>
    </location>
</feature>
<evidence type="ECO:0000313" key="7">
    <source>
        <dbReference type="EMBL" id="TDP88983.1"/>
    </source>
</evidence>